<dbReference type="SUPFAM" id="SSF48092">
    <property type="entry name" value="Transcription factor STAT-4 N-domain"/>
    <property type="match status" value="1"/>
</dbReference>
<evidence type="ECO:0000256" key="2">
    <source>
        <dbReference type="ARBA" id="ARBA00004496"/>
    </source>
</evidence>
<evidence type="ECO:0000313" key="17">
    <source>
        <dbReference type="Proteomes" id="UP001162483"/>
    </source>
</evidence>
<dbReference type="InterPro" id="IPR000980">
    <property type="entry name" value="SH2"/>
</dbReference>
<evidence type="ECO:0000256" key="12">
    <source>
        <dbReference type="PROSITE-ProRule" id="PRU00191"/>
    </source>
</evidence>
<evidence type="ECO:0000256" key="8">
    <source>
        <dbReference type="ARBA" id="ARBA00023125"/>
    </source>
</evidence>
<comment type="subcellular location">
    <subcellularLocation>
        <location evidence="2 13">Cytoplasm</location>
    </subcellularLocation>
    <subcellularLocation>
        <location evidence="1 13">Nucleus</location>
    </subcellularLocation>
</comment>
<dbReference type="PANTHER" id="PTHR11801">
    <property type="entry name" value="SIGNAL TRANSDUCER AND ACTIVATOR OF TRANSCRIPTION"/>
    <property type="match status" value="1"/>
</dbReference>
<dbReference type="InterPro" id="IPR015988">
    <property type="entry name" value="STAT_TF_CC"/>
</dbReference>
<dbReference type="Proteomes" id="UP001162483">
    <property type="component" value="Unassembled WGS sequence"/>
</dbReference>
<comment type="similarity">
    <text evidence="3 13">Belongs to the transcription factor STAT family.</text>
</comment>
<organism evidence="16 17">
    <name type="scientific">Staurois parvus</name>
    <dbReference type="NCBI Taxonomy" id="386267"/>
    <lineage>
        <taxon>Eukaryota</taxon>
        <taxon>Metazoa</taxon>
        <taxon>Chordata</taxon>
        <taxon>Craniata</taxon>
        <taxon>Vertebrata</taxon>
        <taxon>Euteleostomi</taxon>
        <taxon>Amphibia</taxon>
        <taxon>Batrachia</taxon>
        <taxon>Anura</taxon>
        <taxon>Neobatrachia</taxon>
        <taxon>Ranoidea</taxon>
        <taxon>Ranidae</taxon>
        <taxon>Staurois</taxon>
    </lineage>
</organism>
<keyword evidence="4 13" id="KW-0963">Cytoplasm</keyword>
<sequence>MSQWESLLNLSGPFKDNLIGLYSDQILPVEVRMYLAPWIESQHWKLAAKDPSLASVHFQNLLEHLDLQYNHFTQRQDLLQMHKLRKFKYDIQHLYQENPQQLAEQIRNILQLEKQILLEAQEMETPKGQEVQVPMKTGQQYEIDQRVNKVKELIQSVDQEVKFLEEQQEIFNFRWKNFQRECCTKLPPEYIKVKTQELQVQLNELDLKRKEVLSQIKELLGLCETLHGFLQKELGDWLQRKKLESIGASTDTCLKNLEGWITKTVEVFFHLRRLLHILSELADLLTYDSDLLKTEPQTLQCRLHEMLCSLLQISFVVDKQPIMTYPCKRALVLKTCTQFSITARLLVNLPELQHSVKVLCTIDKNPPDIKGFRKFNLLGTVDKSLENVQQGALTVEYKHLTLREQKAGVGGKVSKGASNGSVSVIEELHNITCTTKFKYEGVELTLEAVTLPFVVISNIIQFTGAWASVLWFNLLSPDPKDLKFFSNPPDAPWSLLADALSWQLSCCTERGLNQDQRQMLEKKLCGAVAKEGNAVTWAKFSKESMPRVSFTFWVWFDAIVALVKGHLENIWNDGHVMGFVSRSVEDSLLKRKQQGTFLLRFSESIHDGGITCSWVDHQYDGSYSIRSVQPYTKKELSHIPLTEIIRNYQLLAEENIPENPLKYLYPKIPKDDAFGKYYEERSEVTLEYQKYMKRRLIIVSERNIDDSQSSIASETPRHFAETPQYDPDTPQYDPDTPLIPEEFEGLENGLEDMDLNRFINSNFDSQNNIAAGMAQYVSEPLHNYSSEAPQCSMMEDILIDQNCDPMVSGLQTESSELSQESFIAF</sequence>
<reference evidence="16" key="1">
    <citation type="submission" date="2023-05" db="EMBL/GenBank/DDBJ databases">
        <authorList>
            <person name="Stuckert A."/>
        </authorList>
    </citation>
    <scope>NUCLEOTIDE SEQUENCE</scope>
</reference>
<accession>A0ABN9AQ64</accession>
<keyword evidence="5 13" id="KW-0597">Phosphoprotein</keyword>
<evidence type="ECO:0000256" key="10">
    <source>
        <dbReference type="ARBA" id="ARBA00023163"/>
    </source>
</evidence>
<proteinExistence type="inferred from homology"/>
<evidence type="ECO:0000256" key="1">
    <source>
        <dbReference type="ARBA" id="ARBA00004123"/>
    </source>
</evidence>
<evidence type="ECO:0000256" key="14">
    <source>
        <dbReference type="SAM" id="MobiDB-lite"/>
    </source>
</evidence>
<comment type="caution">
    <text evidence="16">The sequence shown here is derived from an EMBL/GenBank/DDBJ whole genome shotgun (WGS) entry which is preliminary data.</text>
</comment>
<gene>
    <name evidence="16" type="ORF">SPARVUS_LOCUS1376916</name>
</gene>
<dbReference type="Gene3D" id="1.20.1050.20">
    <property type="entry name" value="STAT transcription factor, all-alpha domain"/>
    <property type="match status" value="1"/>
</dbReference>
<evidence type="ECO:0000256" key="11">
    <source>
        <dbReference type="ARBA" id="ARBA00023242"/>
    </source>
</evidence>
<dbReference type="Pfam" id="PF21354">
    <property type="entry name" value="STAT_linker"/>
    <property type="match status" value="1"/>
</dbReference>
<keyword evidence="10 13" id="KW-0804">Transcription</keyword>
<evidence type="ECO:0000313" key="16">
    <source>
        <dbReference type="EMBL" id="CAI9538186.1"/>
    </source>
</evidence>
<dbReference type="EMBL" id="CATNWA010000807">
    <property type="protein sequence ID" value="CAI9538186.1"/>
    <property type="molecule type" value="Genomic_DNA"/>
</dbReference>
<dbReference type="InterPro" id="IPR048988">
    <property type="entry name" value="STAT_linker"/>
</dbReference>
<name>A0ABN9AQ64_9NEOB</name>
<dbReference type="InterPro" id="IPR012345">
    <property type="entry name" value="STAT_TF_DNA-bd_N"/>
</dbReference>
<protein>
    <recommendedName>
        <fullName evidence="13">Signal transducer and activator of transcription</fullName>
    </recommendedName>
</protein>
<evidence type="ECO:0000256" key="7">
    <source>
        <dbReference type="ARBA" id="ARBA00023015"/>
    </source>
</evidence>
<dbReference type="InterPro" id="IPR013800">
    <property type="entry name" value="STAT_TF_alpha"/>
</dbReference>
<keyword evidence="17" id="KW-1185">Reference proteome</keyword>
<keyword evidence="11 13" id="KW-0539">Nucleus</keyword>
<evidence type="ECO:0000256" key="3">
    <source>
        <dbReference type="ARBA" id="ARBA00005586"/>
    </source>
</evidence>
<dbReference type="Gene3D" id="1.10.532.10">
    <property type="entry name" value="STAT transcription factor, N-terminal domain"/>
    <property type="match status" value="1"/>
</dbReference>
<evidence type="ECO:0000259" key="15">
    <source>
        <dbReference type="PROSITE" id="PS50001"/>
    </source>
</evidence>
<dbReference type="Pfam" id="PF02865">
    <property type="entry name" value="STAT_int"/>
    <property type="match status" value="1"/>
</dbReference>
<dbReference type="PROSITE" id="PS50001">
    <property type="entry name" value="SH2"/>
    <property type="match status" value="1"/>
</dbReference>
<evidence type="ECO:0000256" key="6">
    <source>
        <dbReference type="ARBA" id="ARBA00022999"/>
    </source>
</evidence>
<dbReference type="InterPro" id="IPR013801">
    <property type="entry name" value="STAT_TF_DNA-bd"/>
</dbReference>
<dbReference type="InterPro" id="IPR013799">
    <property type="entry name" value="STAT_TF_prot_interaction"/>
</dbReference>
<evidence type="ECO:0000256" key="9">
    <source>
        <dbReference type="ARBA" id="ARBA00023159"/>
    </source>
</evidence>
<dbReference type="InterPro" id="IPR008967">
    <property type="entry name" value="p53-like_TF_DNA-bd_sf"/>
</dbReference>
<keyword evidence="6 12" id="KW-0727">SH2 domain</keyword>
<dbReference type="Gene3D" id="3.30.505.10">
    <property type="entry name" value="SH2 domain"/>
    <property type="match status" value="1"/>
</dbReference>
<dbReference type="Gene3D" id="1.10.238.10">
    <property type="entry name" value="EF-hand"/>
    <property type="match status" value="1"/>
</dbReference>
<evidence type="ECO:0000256" key="13">
    <source>
        <dbReference type="RuleBase" id="RU046415"/>
    </source>
</evidence>
<dbReference type="Pfam" id="PF00017">
    <property type="entry name" value="SH2"/>
    <property type="match status" value="1"/>
</dbReference>
<dbReference type="Pfam" id="PF01017">
    <property type="entry name" value="STAT_alpha"/>
    <property type="match status" value="1"/>
</dbReference>
<dbReference type="InterPro" id="IPR001217">
    <property type="entry name" value="STAT"/>
</dbReference>
<evidence type="ECO:0000256" key="4">
    <source>
        <dbReference type="ARBA" id="ARBA00022490"/>
    </source>
</evidence>
<dbReference type="SUPFAM" id="SSF55550">
    <property type="entry name" value="SH2 domain"/>
    <property type="match status" value="1"/>
</dbReference>
<dbReference type="InterPro" id="IPR036860">
    <property type="entry name" value="SH2_dom_sf"/>
</dbReference>
<keyword evidence="9 13" id="KW-0010">Activator</keyword>
<dbReference type="Pfam" id="PF02864">
    <property type="entry name" value="STAT_bind"/>
    <property type="match status" value="1"/>
</dbReference>
<dbReference type="SUPFAM" id="SSF49417">
    <property type="entry name" value="p53-like transcription factors"/>
    <property type="match status" value="1"/>
</dbReference>
<keyword evidence="8 13" id="KW-0238">DNA-binding</keyword>
<dbReference type="InterPro" id="IPR036535">
    <property type="entry name" value="STAT_N_sf"/>
</dbReference>
<keyword evidence="7 13" id="KW-0805">Transcription regulation</keyword>
<dbReference type="Gene3D" id="2.60.40.630">
    <property type="entry name" value="STAT transcription factor, DNA-binding domain"/>
    <property type="match status" value="1"/>
</dbReference>
<evidence type="ECO:0000256" key="5">
    <source>
        <dbReference type="ARBA" id="ARBA00022553"/>
    </source>
</evidence>
<feature type="region of interest" description="Disordered" evidence="14">
    <location>
        <begin position="707"/>
        <end position="730"/>
    </location>
</feature>
<feature type="domain" description="SH2" evidence="15">
    <location>
        <begin position="571"/>
        <end position="667"/>
    </location>
</feature>
<dbReference type="SUPFAM" id="SSF47655">
    <property type="entry name" value="STAT"/>
    <property type="match status" value="1"/>
</dbReference>
<dbReference type="SMART" id="SM00964">
    <property type="entry name" value="STAT_int"/>
    <property type="match status" value="1"/>
</dbReference>